<dbReference type="GO" id="GO:0005524">
    <property type="term" value="F:ATP binding"/>
    <property type="evidence" value="ECO:0007669"/>
    <property type="project" value="InterPro"/>
</dbReference>
<accession>A0A7C2ZAK0</accession>
<dbReference type="NCBIfam" id="TIGR00345">
    <property type="entry name" value="GET3_arsA_TRC40"/>
    <property type="match status" value="1"/>
</dbReference>
<evidence type="ECO:0000259" key="2">
    <source>
        <dbReference type="Pfam" id="PF02374"/>
    </source>
</evidence>
<dbReference type="Proteomes" id="UP000886076">
    <property type="component" value="Unassembled WGS sequence"/>
</dbReference>
<evidence type="ECO:0000313" key="3">
    <source>
        <dbReference type="EMBL" id="HEW64095.1"/>
    </source>
</evidence>
<dbReference type="AlphaFoldDB" id="A0A7C2ZAK0"/>
<reference evidence="3" key="1">
    <citation type="journal article" date="2020" name="mSystems">
        <title>Genome- and Community-Level Interaction Insights into Carbon Utilization and Element Cycling Functions of Hydrothermarchaeota in Hydrothermal Sediment.</title>
        <authorList>
            <person name="Zhou Z."/>
            <person name="Liu Y."/>
            <person name="Xu W."/>
            <person name="Pan J."/>
            <person name="Luo Z.H."/>
            <person name="Li M."/>
        </authorList>
    </citation>
    <scope>NUCLEOTIDE SEQUENCE [LARGE SCALE GENOMIC DNA]</scope>
    <source>
        <strain evidence="3">SpSt-1261</strain>
    </source>
</reference>
<comment type="similarity">
    <text evidence="1">Belongs to the arsA ATPase family.</text>
</comment>
<dbReference type="InterPro" id="IPR027417">
    <property type="entry name" value="P-loop_NTPase"/>
</dbReference>
<dbReference type="RefSeq" id="WP_272985427.1">
    <property type="nucleotide sequence ID" value="NZ_DSFH01000048.1"/>
</dbReference>
<dbReference type="EMBL" id="DSFH01000048">
    <property type="protein sequence ID" value="HEW64095.1"/>
    <property type="molecule type" value="Genomic_DNA"/>
</dbReference>
<name>A0A7C2ZAK0_9CREN</name>
<dbReference type="InterPro" id="IPR016300">
    <property type="entry name" value="ATPase_ArsA/GET3"/>
</dbReference>
<dbReference type="PANTHER" id="PTHR10803">
    <property type="entry name" value="ARSENICAL PUMP-DRIVING ATPASE ARSENITE-TRANSLOCATING ATPASE"/>
    <property type="match status" value="1"/>
</dbReference>
<organism evidence="3">
    <name type="scientific">Fervidicoccus fontis</name>
    <dbReference type="NCBI Taxonomy" id="683846"/>
    <lineage>
        <taxon>Archaea</taxon>
        <taxon>Thermoproteota</taxon>
        <taxon>Thermoprotei</taxon>
        <taxon>Fervidicoccales</taxon>
        <taxon>Fervidicoccaceae</taxon>
        <taxon>Fervidicoccus</taxon>
    </lineage>
</organism>
<dbReference type="SUPFAM" id="SSF52540">
    <property type="entry name" value="P-loop containing nucleoside triphosphate hydrolases"/>
    <property type="match status" value="1"/>
</dbReference>
<protein>
    <submittedName>
        <fullName evidence="3">ArsA family ATPase</fullName>
    </submittedName>
</protein>
<evidence type="ECO:0000256" key="1">
    <source>
        <dbReference type="ARBA" id="ARBA00011040"/>
    </source>
</evidence>
<dbReference type="CDD" id="cd02035">
    <property type="entry name" value="ArsA"/>
    <property type="match status" value="1"/>
</dbReference>
<dbReference type="PANTHER" id="PTHR10803:SF3">
    <property type="entry name" value="ATPASE GET3"/>
    <property type="match status" value="1"/>
</dbReference>
<dbReference type="GO" id="GO:0016887">
    <property type="term" value="F:ATP hydrolysis activity"/>
    <property type="evidence" value="ECO:0007669"/>
    <property type="project" value="InterPro"/>
</dbReference>
<dbReference type="Gene3D" id="3.40.50.300">
    <property type="entry name" value="P-loop containing nucleotide triphosphate hydrolases"/>
    <property type="match status" value="1"/>
</dbReference>
<sequence length="314" mass="35745">MRIKKVVKMTLSQILPKEKGLVMIVGKGGVGKTTFSAILSIYASKQLPTFVTSIDPAHHLGDVLGYKLEHREKRIAENLIANEADIDELIREYLSKSINFLKNSYKDITALNLDKYFDTLKDSPGIEIEAMLHYIVSLVRKVDEYKYIIVDTPATSITSRLIGLPWVQGVWVDNLIDLRSKIAGLKEVIESVKAGKKVTIDDKILKELIQMREEIERNKKLFMNSDFTKIIGVTTTEKLPIVDLERLSNSLKNRGIKISSVVINKYKKDENGLSVINYLKEKFPEARLILVPQMNYEVISIEKIEKVIEKIEVL</sequence>
<proteinExistence type="inferred from homology"/>
<dbReference type="Pfam" id="PF02374">
    <property type="entry name" value="ArsA_ATPase"/>
    <property type="match status" value="1"/>
</dbReference>
<gene>
    <name evidence="3" type="ORF">ENO39_03460</name>
</gene>
<dbReference type="InterPro" id="IPR025723">
    <property type="entry name" value="ArsA/GET3_ATPase-like"/>
</dbReference>
<comment type="caution">
    <text evidence="3">The sequence shown here is derived from an EMBL/GenBank/DDBJ whole genome shotgun (WGS) entry which is preliminary data.</text>
</comment>
<feature type="domain" description="ArsA/GET3 Anion-transporting ATPase-like" evidence="2">
    <location>
        <begin position="21"/>
        <end position="309"/>
    </location>
</feature>